<feature type="region of interest" description="Disordered" evidence="1">
    <location>
        <begin position="160"/>
        <end position="200"/>
    </location>
</feature>
<organism evidence="2">
    <name type="scientific">mine drainage metagenome</name>
    <dbReference type="NCBI Taxonomy" id="410659"/>
    <lineage>
        <taxon>unclassified sequences</taxon>
        <taxon>metagenomes</taxon>
        <taxon>ecological metagenomes</taxon>
    </lineage>
</organism>
<name>E6PP54_9ZZZZ</name>
<feature type="region of interest" description="Disordered" evidence="1">
    <location>
        <begin position="214"/>
        <end position="253"/>
    </location>
</feature>
<feature type="compositionally biased region" description="Low complexity" evidence="1">
    <location>
        <begin position="187"/>
        <end position="200"/>
    </location>
</feature>
<evidence type="ECO:0000256" key="1">
    <source>
        <dbReference type="SAM" id="MobiDB-lite"/>
    </source>
</evidence>
<gene>
    <name evidence="2" type="ORF">CARN2_2421</name>
</gene>
<feature type="compositionally biased region" description="Low complexity" evidence="1">
    <location>
        <begin position="372"/>
        <end position="384"/>
    </location>
</feature>
<feature type="region of interest" description="Disordered" evidence="1">
    <location>
        <begin position="325"/>
        <end position="395"/>
    </location>
</feature>
<accession>E6PP54</accession>
<dbReference type="InterPro" id="IPR010781">
    <property type="entry name" value="DUF1376"/>
</dbReference>
<comment type="caution">
    <text evidence="2">The sequence shown here is derived from an EMBL/GenBank/DDBJ whole genome shotgun (WGS) entry which is preliminary data.</text>
</comment>
<dbReference type="EMBL" id="CABM01000030">
    <property type="protein sequence ID" value="CBH96706.1"/>
    <property type="molecule type" value="Genomic_DNA"/>
</dbReference>
<evidence type="ECO:0000313" key="2">
    <source>
        <dbReference type="EMBL" id="CBH96706.1"/>
    </source>
</evidence>
<dbReference type="AlphaFoldDB" id="E6PP54"/>
<feature type="region of interest" description="Disordered" evidence="1">
    <location>
        <begin position="1"/>
        <end position="28"/>
    </location>
</feature>
<dbReference type="Pfam" id="PF07120">
    <property type="entry name" value="DUF1376"/>
    <property type="match status" value="1"/>
</dbReference>
<feature type="compositionally biased region" description="Basic and acidic residues" evidence="1">
    <location>
        <begin position="227"/>
        <end position="237"/>
    </location>
</feature>
<proteinExistence type="predicted"/>
<feature type="compositionally biased region" description="Basic and acidic residues" evidence="1">
    <location>
        <begin position="361"/>
        <end position="371"/>
    </location>
</feature>
<reference evidence="2" key="1">
    <citation type="submission" date="2009-10" db="EMBL/GenBank/DDBJ databases">
        <title>Diversity of trophic interactions inside an arsenic-rich microbial ecosystem.</title>
        <authorList>
            <person name="Bertin P.N."/>
            <person name="Heinrich-Salmeron A."/>
            <person name="Pelletier E."/>
            <person name="Goulhen-Chollet F."/>
            <person name="Arsene-Ploetze F."/>
            <person name="Gallien S."/>
            <person name="Calteau A."/>
            <person name="Vallenet D."/>
            <person name="Casiot C."/>
            <person name="Chane-Woon-Ming B."/>
            <person name="Giloteaux L."/>
            <person name="Barakat M."/>
            <person name="Bonnefoy V."/>
            <person name="Bruneel O."/>
            <person name="Chandler M."/>
            <person name="Cleiss J."/>
            <person name="Duran R."/>
            <person name="Elbaz-Poulichet F."/>
            <person name="Fonknechten N."/>
            <person name="Lauga B."/>
            <person name="Mornico D."/>
            <person name="Ortet P."/>
            <person name="Schaeffer C."/>
            <person name="Siguier P."/>
            <person name="Alexander Thil Smith A."/>
            <person name="Van Dorsselaer A."/>
            <person name="Weissenbach J."/>
            <person name="Medigue C."/>
            <person name="Le Paslier D."/>
        </authorList>
    </citation>
    <scope>NUCLEOTIDE SEQUENCE</scope>
</reference>
<evidence type="ECO:0008006" key="3">
    <source>
        <dbReference type="Google" id="ProtNLM"/>
    </source>
</evidence>
<sequence>MTSLTSLRGGLAPEPGLTPSLESMPAPLTPPDCDLRGMPFLPLDVGRLMDSDLFALATGPEFKAAVALWCKAWTQVPAASLPADDRILAHLAGGLTPARWRQVQAVALRGWMVCADGRLYHPMLAELALDAWERVRGSLDDARPTRRVSSSAERMRRLRARRNEDKNAEPSPLQEIPQDGLQRDASRVTPPVTSPVTPAVTQVVTSPSVTAVTAMTSPVTPPAPDLSPKDQAQREVQGEAQAQTVRGRDAPGDVTCDAPRDACKAMRAAGLAMTQPAHPKLLALLQAGMTLPELADAAAIAVAKGKSFDYALAVAEGRRRDAVRAGAEAGSVRGTGPPGLTPQELSRRGSQSQVNLASLKARIEPSAHEPATHAPAVNAPAAHTSTPNIPEGASP</sequence>
<protein>
    <recommendedName>
        <fullName evidence="3">DUF1376 domain-containing protein</fullName>
    </recommendedName>
</protein>